<accession>A0A0E9UQM7</accession>
<dbReference type="EMBL" id="GBXM01041067">
    <property type="protein sequence ID" value="JAH67510.1"/>
    <property type="molecule type" value="Transcribed_RNA"/>
</dbReference>
<reference evidence="1" key="1">
    <citation type="submission" date="2014-11" db="EMBL/GenBank/DDBJ databases">
        <authorList>
            <person name="Amaro Gonzalez C."/>
        </authorList>
    </citation>
    <scope>NUCLEOTIDE SEQUENCE</scope>
</reference>
<sequence length="23" mass="2670">MHNCHRLRGTGPLSQAFFNQINQ</sequence>
<protein>
    <submittedName>
        <fullName evidence="1">Uncharacterized protein</fullName>
    </submittedName>
</protein>
<dbReference type="AlphaFoldDB" id="A0A0E9UQM7"/>
<proteinExistence type="predicted"/>
<evidence type="ECO:0000313" key="1">
    <source>
        <dbReference type="EMBL" id="JAH67510.1"/>
    </source>
</evidence>
<organism evidence="1">
    <name type="scientific">Anguilla anguilla</name>
    <name type="common">European freshwater eel</name>
    <name type="synonym">Muraena anguilla</name>
    <dbReference type="NCBI Taxonomy" id="7936"/>
    <lineage>
        <taxon>Eukaryota</taxon>
        <taxon>Metazoa</taxon>
        <taxon>Chordata</taxon>
        <taxon>Craniata</taxon>
        <taxon>Vertebrata</taxon>
        <taxon>Euteleostomi</taxon>
        <taxon>Actinopterygii</taxon>
        <taxon>Neopterygii</taxon>
        <taxon>Teleostei</taxon>
        <taxon>Anguilliformes</taxon>
        <taxon>Anguillidae</taxon>
        <taxon>Anguilla</taxon>
    </lineage>
</organism>
<reference evidence="1" key="2">
    <citation type="journal article" date="2015" name="Fish Shellfish Immunol.">
        <title>Early steps in the European eel (Anguilla anguilla)-Vibrio vulnificus interaction in the gills: Role of the RtxA13 toxin.</title>
        <authorList>
            <person name="Callol A."/>
            <person name="Pajuelo D."/>
            <person name="Ebbesson L."/>
            <person name="Teles M."/>
            <person name="MacKenzie S."/>
            <person name="Amaro C."/>
        </authorList>
    </citation>
    <scope>NUCLEOTIDE SEQUENCE</scope>
</reference>
<name>A0A0E9UQM7_ANGAN</name>